<reference evidence="1 2" key="1">
    <citation type="submission" date="2019-07" db="EMBL/GenBank/DDBJ databases">
        <title>Luteimonas sp. YD-1 nov., isolated from acidic soil.</title>
        <authorList>
            <person name="Zhou J."/>
        </authorList>
    </citation>
    <scope>NUCLEOTIDE SEQUENCE [LARGE SCALE GENOMIC DNA]</scope>
    <source>
        <strain evidence="1 2">YD-1</strain>
    </source>
</reference>
<dbReference type="RefSeq" id="WP_146311761.1">
    <property type="nucleotide sequence ID" value="NZ_VOHE01000002.1"/>
</dbReference>
<sequence length="81" mass="8800">MRKLGRWALANGDLPIRVADRRDGFPFFEHCATPRFHMRECAVVSGIEGWPPETTTAALKAALRGAGAEWDGSAKDGPAPH</sequence>
<keyword evidence="2" id="KW-1185">Reference proteome</keyword>
<comment type="caution">
    <text evidence="1">The sequence shown here is derived from an EMBL/GenBank/DDBJ whole genome shotgun (WGS) entry which is preliminary data.</text>
</comment>
<protein>
    <submittedName>
        <fullName evidence="1">Uncharacterized protein</fullName>
    </submittedName>
</protein>
<dbReference type="AlphaFoldDB" id="A0A5C5U4G5"/>
<organism evidence="1 2">
    <name type="scientific">Luteimonas wenzhouensis</name>
    <dbReference type="NCBI Taxonomy" id="2599615"/>
    <lineage>
        <taxon>Bacteria</taxon>
        <taxon>Pseudomonadati</taxon>
        <taxon>Pseudomonadota</taxon>
        <taxon>Gammaproteobacteria</taxon>
        <taxon>Lysobacterales</taxon>
        <taxon>Lysobacteraceae</taxon>
        <taxon>Luteimonas</taxon>
    </lineage>
</organism>
<dbReference type="EMBL" id="VOHE01000002">
    <property type="protein sequence ID" value="TWT20896.1"/>
    <property type="molecule type" value="Genomic_DNA"/>
</dbReference>
<evidence type="ECO:0000313" key="2">
    <source>
        <dbReference type="Proteomes" id="UP000315949"/>
    </source>
</evidence>
<dbReference type="Proteomes" id="UP000315949">
    <property type="component" value="Unassembled WGS sequence"/>
</dbReference>
<name>A0A5C5U4G5_9GAMM</name>
<evidence type="ECO:0000313" key="1">
    <source>
        <dbReference type="EMBL" id="TWT20896.1"/>
    </source>
</evidence>
<proteinExistence type="predicted"/>
<accession>A0A5C5U4G5</accession>
<gene>
    <name evidence="1" type="ORF">FQY79_06260</name>
</gene>